<evidence type="ECO:0000256" key="3">
    <source>
        <dbReference type="ARBA" id="ARBA00022884"/>
    </source>
</evidence>
<evidence type="ECO:0000313" key="8">
    <source>
        <dbReference type="EMBL" id="KAK9829098.1"/>
    </source>
</evidence>
<feature type="compositionally biased region" description="Low complexity" evidence="6">
    <location>
        <begin position="320"/>
        <end position="332"/>
    </location>
</feature>
<feature type="region of interest" description="Disordered" evidence="6">
    <location>
        <begin position="835"/>
        <end position="854"/>
    </location>
</feature>
<dbReference type="GO" id="GO:0005634">
    <property type="term" value="C:nucleus"/>
    <property type="evidence" value="ECO:0007669"/>
    <property type="project" value="UniProtKB-SubCell"/>
</dbReference>
<evidence type="ECO:0000256" key="4">
    <source>
        <dbReference type="ARBA" id="ARBA00023242"/>
    </source>
</evidence>
<dbReference type="PROSITE" id="PS50102">
    <property type="entry name" value="RRM"/>
    <property type="match status" value="3"/>
</dbReference>
<dbReference type="CDD" id="cd12414">
    <property type="entry name" value="RRM2_RBM28_like"/>
    <property type="match status" value="1"/>
</dbReference>
<dbReference type="EMBL" id="JALJOR010000001">
    <property type="protein sequence ID" value="KAK9829098.1"/>
    <property type="molecule type" value="Genomic_DNA"/>
</dbReference>
<evidence type="ECO:0000256" key="5">
    <source>
        <dbReference type="PROSITE-ProRule" id="PRU00176"/>
    </source>
</evidence>
<feature type="domain" description="RRM" evidence="7">
    <location>
        <begin position="391"/>
        <end position="477"/>
    </location>
</feature>
<feature type="compositionally biased region" description="Low complexity" evidence="6">
    <location>
        <begin position="350"/>
        <end position="365"/>
    </location>
</feature>
<dbReference type="InterPro" id="IPR051945">
    <property type="entry name" value="RRM_MRD1_RNA_proc_ribogen"/>
</dbReference>
<dbReference type="PANTHER" id="PTHR48039:SF5">
    <property type="entry name" value="RNA-BINDING PROTEIN 28"/>
    <property type="match status" value="1"/>
</dbReference>
<feature type="region of interest" description="Disordered" evidence="6">
    <location>
        <begin position="652"/>
        <end position="821"/>
    </location>
</feature>
<feature type="region of interest" description="Disordered" evidence="6">
    <location>
        <begin position="119"/>
        <end position="149"/>
    </location>
</feature>
<feature type="compositionally biased region" description="Basic and acidic residues" evidence="6">
    <location>
        <begin position="1"/>
        <end position="14"/>
    </location>
</feature>
<keyword evidence="2" id="KW-0677">Repeat</keyword>
<dbReference type="CDD" id="cd12416">
    <property type="entry name" value="RRM4_RBM28_like"/>
    <property type="match status" value="1"/>
</dbReference>
<dbReference type="Proteomes" id="UP001489004">
    <property type="component" value="Unassembled WGS sequence"/>
</dbReference>
<feature type="domain" description="RRM" evidence="7">
    <location>
        <begin position="170"/>
        <end position="247"/>
    </location>
</feature>
<proteinExistence type="predicted"/>
<keyword evidence="4" id="KW-0539">Nucleus</keyword>
<dbReference type="PANTHER" id="PTHR48039">
    <property type="entry name" value="RNA-BINDING MOTIF PROTEIN 14B"/>
    <property type="match status" value="1"/>
</dbReference>
<dbReference type="SUPFAM" id="SSF54928">
    <property type="entry name" value="RNA-binding domain, RBD"/>
    <property type="match status" value="3"/>
</dbReference>
<comment type="subcellular location">
    <subcellularLocation>
        <location evidence="1">Nucleus</location>
    </subcellularLocation>
</comment>
<gene>
    <name evidence="8" type="ORF">WJX72_003878</name>
</gene>
<keyword evidence="3 5" id="KW-0694">RNA-binding</keyword>
<accession>A0AAW1R5N2</accession>
<dbReference type="Gene3D" id="3.30.70.330">
    <property type="match status" value="3"/>
</dbReference>
<dbReference type="InterPro" id="IPR000504">
    <property type="entry name" value="RRM_dom"/>
</dbReference>
<feature type="compositionally biased region" description="Low complexity" evidence="6">
    <location>
        <begin position="23"/>
        <end position="34"/>
    </location>
</feature>
<protein>
    <recommendedName>
        <fullName evidence="7">RRM domain-containing protein</fullName>
    </recommendedName>
</protein>
<feature type="compositionally biased region" description="Basic and acidic residues" evidence="6">
    <location>
        <begin position="657"/>
        <end position="671"/>
    </location>
</feature>
<feature type="region of interest" description="Disordered" evidence="6">
    <location>
        <begin position="1"/>
        <end position="35"/>
    </location>
</feature>
<organism evidence="8 9">
    <name type="scientific">[Myrmecia] bisecta</name>
    <dbReference type="NCBI Taxonomy" id="41462"/>
    <lineage>
        <taxon>Eukaryota</taxon>
        <taxon>Viridiplantae</taxon>
        <taxon>Chlorophyta</taxon>
        <taxon>core chlorophytes</taxon>
        <taxon>Trebouxiophyceae</taxon>
        <taxon>Trebouxiales</taxon>
        <taxon>Trebouxiaceae</taxon>
        <taxon>Myrmecia</taxon>
    </lineage>
</organism>
<feature type="compositionally biased region" description="Basic residues" evidence="6">
    <location>
        <begin position="712"/>
        <end position="730"/>
    </location>
</feature>
<feature type="compositionally biased region" description="Acidic residues" evidence="6">
    <location>
        <begin position="296"/>
        <end position="315"/>
    </location>
</feature>
<reference evidence="8 9" key="1">
    <citation type="journal article" date="2024" name="Nat. Commun.">
        <title>Phylogenomics reveals the evolutionary origins of lichenization in chlorophyte algae.</title>
        <authorList>
            <person name="Puginier C."/>
            <person name="Libourel C."/>
            <person name="Otte J."/>
            <person name="Skaloud P."/>
            <person name="Haon M."/>
            <person name="Grisel S."/>
            <person name="Petersen M."/>
            <person name="Berrin J.G."/>
            <person name="Delaux P.M."/>
            <person name="Dal Grande F."/>
            <person name="Keller J."/>
        </authorList>
    </citation>
    <scope>NUCLEOTIDE SEQUENCE [LARGE SCALE GENOMIC DNA]</scope>
    <source>
        <strain evidence="8 9">SAG 2043</strain>
    </source>
</reference>
<evidence type="ECO:0000313" key="9">
    <source>
        <dbReference type="Proteomes" id="UP001489004"/>
    </source>
</evidence>
<evidence type="ECO:0000256" key="6">
    <source>
        <dbReference type="SAM" id="MobiDB-lite"/>
    </source>
</evidence>
<dbReference type="InterPro" id="IPR035979">
    <property type="entry name" value="RBD_domain_sf"/>
</dbReference>
<feature type="compositionally biased region" description="Acidic residues" evidence="6">
    <location>
        <begin position="276"/>
        <end position="287"/>
    </location>
</feature>
<dbReference type="Pfam" id="PF00076">
    <property type="entry name" value="RRM_1"/>
    <property type="match status" value="2"/>
</dbReference>
<dbReference type="InterPro" id="IPR012677">
    <property type="entry name" value="Nucleotide-bd_a/b_plait_sf"/>
</dbReference>
<dbReference type="SMART" id="SM00360">
    <property type="entry name" value="RRM"/>
    <property type="match status" value="3"/>
</dbReference>
<dbReference type="FunFam" id="3.30.70.330:FF:000182">
    <property type="entry name" value="RNA-binding motif protein 28"/>
    <property type="match status" value="1"/>
</dbReference>
<keyword evidence="9" id="KW-1185">Reference proteome</keyword>
<evidence type="ECO:0000259" key="7">
    <source>
        <dbReference type="PROSITE" id="PS50102"/>
    </source>
</evidence>
<sequence>MKVESAVKRAPLAERKKRKLDMGGEAAADDGGQALSPEAMARQKLVRTVAVGNLTVDTAQEALQRARAAGKVEEVLQPAPEEEVDRAKLRLDGCRGSIIFVVYDSVKGAMDAVVQLHGKPISPRAEPQGQRKRRKTVAGVDPQPAQADGHDEVKLWARQVSGEGLHLKKWRLILRNLPFQVKEEDVRQLLSPAGFVWELTLPCNADGKTRGFAFAGFTCRAHAEKAILLANGKELSKRTIAVDWAVPKAQFAKVAEGQVVAGPPAVAGLDEREQAADSDDEPDEDADHDAGSGSDDVGDSAEDASASEDEAPEAEVVERQVLQSALQSVLQQHAKEGADEEASQAQQPKPNVVGPQAGAAAVQNVGRGGVAGTSRDDPAPAESRTVPAESRTVFVRGLPLDMTSQQLQARLESFGRVKACRLVVDKVTKKQKGTAFVEFREAASAKKAADACARARKGEGPGIVVAGRPLEVDLALSQDDARSLAAQKLPHFDSKDNRNLYLAKEGVIEEGSAAYEAMSASDRTKRAVAHVEAKTKLRSPNFCVSTTRLCIRNIPPAMDDKALRKLCIQAVKDHAAKAKPQVKQVKILVDENKVGPDGRPKSRGMGFIEFSEHEHALCALRELNNNPTAFSRDRRPIVEFAIENARVLRKRHQRLQMQKEKPAGDLQPERAKAHRQARNGSAAEVAGPAEPAEATAPQQASAVQATDGGTTRRQHLKQKQAEKQRRRKEKRLQERQRKQVVPATSKPQQTVQPSKAAALGKQSRAVMPGAAARPAPAPGARHRPAPAPVGKRKRQGGAGEAAPSRRQKQKDESKTGKAEASLDQLVANYKTKYFAPKQSAGASTRGPDLKRWFD</sequence>
<feature type="domain" description="RRM" evidence="7">
    <location>
        <begin position="547"/>
        <end position="643"/>
    </location>
</feature>
<feature type="region of interest" description="Disordered" evidence="6">
    <location>
        <begin position="271"/>
        <end position="390"/>
    </location>
</feature>
<evidence type="ECO:0000256" key="2">
    <source>
        <dbReference type="ARBA" id="ARBA00022737"/>
    </source>
</evidence>
<evidence type="ECO:0000256" key="1">
    <source>
        <dbReference type="ARBA" id="ARBA00004123"/>
    </source>
</evidence>
<name>A0AAW1R5N2_9CHLO</name>
<feature type="compositionally biased region" description="Basic residues" evidence="6">
    <location>
        <begin position="780"/>
        <end position="795"/>
    </location>
</feature>
<dbReference type="GO" id="GO:0003729">
    <property type="term" value="F:mRNA binding"/>
    <property type="evidence" value="ECO:0007669"/>
    <property type="project" value="TreeGrafter"/>
</dbReference>
<comment type="caution">
    <text evidence="8">The sequence shown here is derived from an EMBL/GenBank/DDBJ whole genome shotgun (WGS) entry which is preliminary data.</text>
</comment>
<dbReference type="AlphaFoldDB" id="A0AAW1R5N2"/>
<feature type="compositionally biased region" description="Low complexity" evidence="6">
    <location>
        <begin position="680"/>
        <end position="703"/>
    </location>
</feature>